<dbReference type="KEGG" id="lbi:LEPBI_I1084"/>
<gene>
    <name evidence="2" type="ordered locus">LEPBI_I1084</name>
</gene>
<evidence type="ECO:0000313" key="3">
    <source>
        <dbReference type="Proteomes" id="UP000001847"/>
    </source>
</evidence>
<proteinExistence type="predicted"/>
<dbReference type="BioCyc" id="LBIF456481:LEPBI_RS05320-MONOMER"/>
<accession>B0SN18</accession>
<organism evidence="2 3">
    <name type="scientific">Leptospira biflexa serovar Patoc (strain Patoc 1 / ATCC 23582 / Paris)</name>
    <dbReference type="NCBI Taxonomy" id="456481"/>
    <lineage>
        <taxon>Bacteria</taxon>
        <taxon>Pseudomonadati</taxon>
        <taxon>Spirochaetota</taxon>
        <taxon>Spirochaetia</taxon>
        <taxon>Leptospirales</taxon>
        <taxon>Leptospiraceae</taxon>
        <taxon>Leptospira</taxon>
    </lineage>
</organism>
<evidence type="ECO:0000256" key="1">
    <source>
        <dbReference type="SAM" id="Phobius"/>
    </source>
</evidence>
<dbReference type="AlphaFoldDB" id="B0SN18"/>
<reference evidence="2 3" key="1">
    <citation type="journal article" date="2008" name="PLoS ONE">
        <title>Genome sequence of the saprophyte Leptospira biflexa provides insights into the evolution of Leptospira and the pathogenesis of leptospirosis.</title>
        <authorList>
            <person name="Picardeau M."/>
            <person name="Bulach D.M."/>
            <person name="Bouchier C."/>
            <person name="Zuerner R.L."/>
            <person name="Zidane N."/>
            <person name="Wilson P.J."/>
            <person name="Creno S."/>
            <person name="Kuczek E.S."/>
            <person name="Bommezzadri S."/>
            <person name="Davis J.C."/>
            <person name="McGrath A."/>
            <person name="Johnson M.J."/>
            <person name="Boursaux-Eude C."/>
            <person name="Seemann T."/>
            <person name="Rouy Z."/>
            <person name="Coppel R.L."/>
            <person name="Rood J.I."/>
            <person name="Lajus A."/>
            <person name="Davies J.K."/>
            <person name="Medigue C."/>
            <person name="Adler B."/>
        </authorList>
    </citation>
    <scope>NUCLEOTIDE SEQUENCE [LARGE SCALE GENOMIC DNA]</scope>
    <source>
        <strain evidence="3">Patoc 1 / ATCC 23582 / Paris</strain>
    </source>
</reference>
<name>B0SN18_LEPBP</name>
<evidence type="ECO:0000313" key="2">
    <source>
        <dbReference type="EMBL" id="ABZ97205.1"/>
    </source>
</evidence>
<dbReference type="EMBL" id="CP000786">
    <property type="protein sequence ID" value="ABZ97205.1"/>
    <property type="molecule type" value="Genomic_DNA"/>
</dbReference>
<protein>
    <submittedName>
        <fullName evidence="2">Uncharacterized protein</fullName>
    </submittedName>
</protein>
<keyword evidence="1" id="KW-0472">Membrane</keyword>
<keyword evidence="1" id="KW-0812">Transmembrane</keyword>
<feature type="transmembrane region" description="Helical" evidence="1">
    <location>
        <begin position="21"/>
        <end position="39"/>
    </location>
</feature>
<sequence>MLRIVRFPSLKIRTRQGIIIFIMKAILLFILFSGGFLFAQSKTKNNTQQSNLNNKKSVVTVKEDLANDAEETKEHVVVLTQYMANENNFRGISVYGDRLARRNNTEYKSVPDAWFLTTELAFNTGDKRFSTNMMFFNPTVGRTNRDNDYYYQDRPGGIDQTSTVVHSLNTGSLPYDPNQIKKRPEKNALGDSALGEFYFNWENRAGSFSTGLYVLINVGDNSRFATSDYAFIWRTAFLKYINPTIATYYKFTSEFNGYGTGSVYSNLSFSHPFEISENVSITPATHIGYQYVNDYDLQRRGISDVNTSLKLSFWGFFVKGIHIYRPDTYLWDNAIFNPQTGVPYSDNNQNDQRITDPSKRYGLENQINIDTIRNLPIDGDLRQKLIYRYQQQDFVKNTFVVQIGYSMKF</sequence>
<dbReference type="HOGENOM" id="CLU_039607_0_0_12"/>
<keyword evidence="1" id="KW-1133">Transmembrane helix</keyword>
<keyword evidence="3" id="KW-1185">Reference proteome</keyword>
<dbReference type="Proteomes" id="UP000001847">
    <property type="component" value="Chromosome I"/>
</dbReference>